<dbReference type="EMBL" id="LBXZ01000008">
    <property type="protein sequence ID" value="KKR40501.1"/>
    <property type="molecule type" value="Genomic_DNA"/>
</dbReference>
<evidence type="ECO:0000313" key="1">
    <source>
        <dbReference type="EMBL" id="KKR40501.1"/>
    </source>
</evidence>
<protein>
    <submittedName>
        <fullName evidence="1">Uncharacterized protein</fullName>
    </submittedName>
</protein>
<accession>A0A0G0QT19</accession>
<dbReference type="AlphaFoldDB" id="A0A0G0QT19"/>
<evidence type="ECO:0000313" key="2">
    <source>
        <dbReference type="Proteomes" id="UP000034072"/>
    </source>
</evidence>
<sequence length="215" mass="24753">MTMNASTRSAVISLDQGIGGTLGIKTFFSDHGLRRAWERSSIITIPEMIRILDTGLYVPVGYEDGTKKEHRLFYSIDDRFHLVAVQDRINHEVITILGPRFRFRITDEAMRAAMQMIERSPIEISKAERYGNYYVTCRAYSNEFRQEINHKLLACSIADYGNIKSLMNSRMFKDDLVTALKKKNLQRLIKVIYISKTRSGKPRPYTLNEVFGSNS</sequence>
<proteinExistence type="predicted"/>
<comment type="caution">
    <text evidence="1">The sequence shown here is derived from an EMBL/GenBank/DDBJ whole genome shotgun (WGS) entry which is preliminary data.</text>
</comment>
<reference evidence="1 2" key="1">
    <citation type="journal article" date="2015" name="Nature">
        <title>rRNA introns, odd ribosomes, and small enigmatic genomes across a large radiation of phyla.</title>
        <authorList>
            <person name="Brown C.T."/>
            <person name="Hug L.A."/>
            <person name="Thomas B.C."/>
            <person name="Sharon I."/>
            <person name="Castelle C.J."/>
            <person name="Singh A."/>
            <person name="Wilkins M.J."/>
            <person name="Williams K.H."/>
            <person name="Banfield J.F."/>
        </authorList>
    </citation>
    <scope>NUCLEOTIDE SEQUENCE [LARGE SCALE GENOMIC DNA]</scope>
</reference>
<name>A0A0G0QT19_9BACT</name>
<dbReference type="Proteomes" id="UP000034072">
    <property type="component" value="Unassembled WGS sequence"/>
</dbReference>
<organism evidence="1 2">
    <name type="scientific">Candidatus Yanofskybacteria bacterium GW2011_GWE2_40_11</name>
    <dbReference type="NCBI Taxonomy" id="1619033"/>
    <lineage>
        <taxon>Bacteria</taxon>
        <taxon>Candidatus Yanofskyibacteriota</taxon>
    </lineage>
</organism>
<gene>
    <name evidence="1" type="ORF">UT75_C0008G0023</name>
</gene>